<organism evidence="9 10">
    <name type="scientific">Coemansia asiatica</name>
    <dbReference type="NCBI Taxonomy" id="1052880"/>
    <lineage>
        <taxon>Eukaryota</taxon>
        <taxon>Fungi</taxon>
        <taxon>Fungi incertae sedis</taxon>
        <taxon>Zoopagomycota</taxon>
        <taxon>Kickxellomycotina</taxon>
        <taxon>Kickxellomycetes</taxon>
        <taxon>Kickxellales</taxon>
        <taxon>Kickxellaceae</taxon>
        <taxon>Coemansia</taxon>
    </lineage>
</organism>
<keyword evidence="5" id="KW-0067">ATP-binding</keyword>
<dbReference type="GO" id="GO:0042626">
    <property type="term" value="F:ATPase-coupled transmembrane transporter activity"/>
    <property type="evidence" value="ECO:0007669"/>
    <property type="project" value="TreeGrafter"/>
</dbReference>
<dbReference type="AlphaFoldDB" id="A0A9W7XQ80"/>
<dbReference type="InterPro" id="IPR027417">
    <property type="entry name" value="P-loop_NTPase"/>
</dbReference>
<keyword evidence="3" id="KW-0812">Transmembrane</keyword>
<evidence type="ECO:0000313" key="10">
    <source>
        <dbReference type="Proteomes" id="UP001145021"/>
    </source>
</evidence>
<protein>
    <recommendedName>
        <fullName evidence="8">ABC transporter domain-containing protein</fullName>
    </recommendedName>
</protein>
<dbReference type="Pfam" id="PF00005">
    <property type="entry name" value="ABC_tran"/>
    <property type="match status" value="1"/>
</dbReference>
<evidence type="ECO:0000256" key="6">
    <source>
        <dbReference type="ARBA" id="ARBA00022989"/>
    </source>
</evidence>
<keyword evidence="4" id="KW-0547">Nucleotide-binding</keyword>
<evidence type="ECO:0000256" key="5">
    <source>
        <dbReference type="ARBA" id="ARBA00022840"/>
    </source>
</evidence>
<keyword evidence="2" id="KW-0813">Transport</keyword>
<gene>
    <name evidence="9" type="ORF">LPJ64_001674</name>
</gene>
<reference evidence="9" key="1">
    <citation type="submission" date="2022-07" db="EMBL/GenBank/DDBJ databases">
        <title>Phylogenomic reconstructions and comparative analyses of Kickxellomycotina fungi.</title>
        <authorList>
            <person name="Reynolds N.K."/>
            <person name="Stajich J.E."/>
            <person name="Barry K."/>
            <person name="Grigoriev I.V."/>
            <person name="Crous P."/>
            <person name="Smith M.E."/>
        </authorList>
    </citation>
    <scope>NUCLEOTIDE SEQUENCE</scope>
    <source>
        <strain evidence="9">NBRC 105413</strain>
    </source>
</reference>
<evidence type="ECO:0000259" key="8">
    <source>
        <dbReference type="PROSITE" id="PS50893"/>
    </source>
</evidence>
<dbReference type="PROSITE" id="PS50893">
    <property type="entry name" value="ABC_TRANSPORTER_2"/>
    <property type="match status" value="1"/>
</dbReference>
<dbReference type="GO" id="GO:0016020">
    <property type="term" value="C:membrane"/>
    <property type="evidence" value="ECO:0007669"/>
    <property type="project" value="UniProtKB-SubCell"/>
</dbReference>
<feature type="domain" description="ABC transporter" evidence="8">
    <location>
        <begin position="11"/>
        <end position="260"/>
    </location>
</feature>
<dbReference type="InterPro" id="IPR050352">
    <property type="entry name" value="ABCG_transporters"/>
</dbReference>
<evidence type="ECO:0000256" key="3">
    <source>
        <dbReference type="ARBA" id="ARBA00022692"/>
    </source>
</evidence>
<dbReference type="SUPFAM" id="SSF52540">
    <property type="entry name" value="P-loop containing nucleoside triphosphate hydrolases"/>
    <property type="match status" value="1"/>
</dbReference>
<dbReference type="GO" id="GO:0005524">
    <property type="term" value="F:ATP binding"/>
    <property type="evidence" value="ECO:0007669"/>
    <property type="project" value="UniProtKB-KW"/>
</dbReference>
<evidence type="ECO:0000256" key="7">
    <source>
        <dbReference type="ARBA" id="ARBA00023136"/>
    </source>
</evidence>
<accession>A0A9W7XQ80</accession>
<comment type="caution">
    <text evidence="9">The sequence shown here is derived from an EMBL/GenBank/DDBJ whole genome shotgun (WGS) entry which is preliminary data.</text>
</comment>
<evidence type="ECO:0000256" key="4">
    <source>
        <dbReference type="ARBA" id="ARBA00022741"/>
    </source>
</evidence>
<sequence length="291" mass="32207">MVDTPMPTPILSWSNITYDVKSKQGVRRILHNISGEIYPGELVAIMGSSGAGKTTLLNVLLGRVQGGWLYGNIKFNGKKCIPHMFRCLLAYVKQDDLMFMQMKVKETLTVSVQLHLSDKKYTKEEKTKQVKSVMRQLHLTHVTDSKVISSSSGSSECGVSGSKHKRVSIGIELVTDPAILVLDKPLSSLDLSSVEMIVSLTKEMAVQQKLCTLMTIHQPSAEMVSKFDKVIILAQGKLMYMGWVDEAVTWEKGMVIDSGNSAGSFSSEIKTYCSRHEINIDITKEVTAMTL</sequence>
<evidence type="ECO:0000256" key="1">
    <source>
        <dbReference type="ARBA" id="ARBA00004141"/>
    </source>
</evidence>
<feature type="non-terminal residue" evidence="9">
    <location>
        <position position="291"/>
    </location>
</feature>
<dbReference type="PANTHER" id="PTHR48041:SF122">
    <property type="entry name" value="ABC TRANSPORTER DOMAIN-CONTAINING PROTEIN"/>
    <property type="match status" value="1"/>
</dbReference>
<dbReference type="InterPro" id="IPR003593">
    <property type="entry name" value="AAA+_ATPase"/>
</dbReference>
<dbReference type="Proteomes" id="UP001145021">
    <property type="component" value="Unassembled WGS sequence"/>
</dbReference>
<dbReference type="InterPro" id="IPR003439">
    <property type="entry name" value="ABC_transporter-like_ATP-bd"/>
</dbReference>
<keyword evidence="6" id="KW-1133">Transmembrane helix</keyword>
<keyword evidence="7" id="KW-0472">Membrane</keyword>
<name>A0A9W7XQ80_9FUNG</name>
<dbReference type="Gene3D" id="3.40.50.300">
    <property type="entry name" value="P-loop containing nucleotide triphosphate hydrolases"/>
    <property type="match status" value="1"/>
</dbReference>
<dbReference type="PANTHER" id="PTHR48041">
    <property type="entry name" value="ABC TRANSPORTER G FAMILY MEMBER 28"/>
    <property type="match status" value="1"/>
</dbReference>
<proteinExistence type="predicted"/>
<comment type="subcellular location">
    <subcellularLocation>
        <location evidence="1">Membrane</location>
        <topology evidence="1">Multi-pass membrane protein</topology>
    </subcellularLocation>
</comment>
<evidence type="ECO:0000313" key="9">
    <source>
        <dbReference type="EMBL" id="KAJ1646930.1"/>
    </source>
</evidence>
<keyword evidence="10" id="KW-1185">Reference proteome</keyword>
<dbReference type="GO" id="GO:0016887">
    <property type="term" value="F:ATP hydrolysis activity"/>
    <property type="evidence" value="ECO:0007669"/>
    <property type="project" value="InterPro"/>
</dbReference>
<dbReference type="SMART" id="SM00382">
    <property type="entry name" value="AAA"/>
    <property type="match status" value="1"/>
</dbReference>
<dbReference type="EMBL" id="JANBOH010000045">
    <property type="protein sequence ID" value="KAJ1646930.1"/>
    <property type="molecule type" value="Genomic_DNA"/>
</dbReference>
<evidence type="ECO:0000256" key="2">
    <source>
        <dbReference type="ARBA" id="ARBA00022448"/>
    </source>
</evidence>